<keyword evidence="6" id="KW-0418">Kinase</keyword>
<dbReference type="Gene3D" id="3.30.565.10">
    <property type="entry name" value="Histidine kinase-like ATPase, C-terminal domain"/>
    <property type="match status" value="1"/>
</dbReference>
<evidence type="ECO:0000256" key="9">
    <source>
        <dbReference type="SAM" id="Phobius"/>
    </source>
</evidence>
<dbReference type="InterPro" id="IPR011712">
    <property type="entry name" value="Sig_transdc_His_kin_sub3_dim/P"/>
</dbReference>
<feature type="transmembrane region" description="Helical" evidence="9">
    <location>
        <begin position="147"/>
        <end position="166"/>
    </location>
</feature>
<dbReference type="EMBL" id="WXEW01000001">
    <property type="protein sequence ID" value="NAS20163.1"/>
    <property type="molecule type" value="Genomic_DNA"/>
</dbReference>
<dbReference type="GO" id="GO:0000155">
    <property type="term" value="F:phosphorelay sensor kinase activity"/>
    <property type="evidence" value="ECO:0007669"/>
    <property type="project" value="InterPro"/>
</dbReference>
<evidence type="ECO:0000256" key="1">
    <source>
        <dbReference type="ARBA" id="ARBA00000085"/>
    </source>
</evidence>
<keyword evidence="8" id="KW-0902">Two-component regulatory system</keyword>
<accession>A0A7C9JB17</accession>
<evidence type="ECO:0000256" key="2">
    <source>
        <dbReference type="ARBA" id="ARBA00012438"/>
    </source>
</evidence>
<evidence type="ECO:0000256" key="6">
    <source>
        <dbReference type="ARBA" id="ARBA00022777"/>
    </source>
</evidence>
<evidence type="ECO:0000313" key="13">
    <source>
        <dbReference type="Proteomes" id="UP000479526"/>
    </source>
</evidence>
<keyword evidence="9" id="KW-1133">Transmembrane helix</keyword>
<evidence type="ECO:0000259" key="10">
    <source>
        <dbReference type="Pfam" id="PF02518"/>
    </source>
</evidence>
<evidence type="ECO:0000256" key="7">
    <source>
        <dbReference type="ARBA" id="ARBA00022840"/>
    </source>
</evidence>
<organism evidence="12 13">
    <name type="scientific">Herbidospora solisilvae</name>
    <dbReference type="NCBI Taxonomy" id="2696284"/>
    <lineage>
        <taxon>Bacteria</taxon>
        <taxon>Bacillati</taxon>
        <taxon>Actinomycetota</taxon>
        <taxon>Actinomycetes</taxon>
        <taxon>Streptosporangiales</taxon>
        <taxon>Streptosporangiaceae</taxon>
        <taxon>Herbidospora</taxon>
    </lineage>
</organism>
<keyword evidence="7" id="KW-0067">ATP-binding</keyword>
<evidence type="ECO:0000313" key="12">
    <source>
        <dbReference type="EMBL" id="NAS20163.1"/>
    </source>
</evidence>
<dbReference type="GO" id="GO:0016020">
    <property type="term" value="C:membrane"/>
    <property type="evidence" value="ECO:0007669"/>
    <property type="project" value="InterPro"/>
</dbReference>
<reference evidence="12 13" key="1">
    <citation type="submission" date="2020-01" db="EMBL/GenBank/DDBJ databases">
        <title>Herbidospora sp. NEAU-GS84 nov., a novel actinomycete isolated from soil.</title>
        <authorList>
            <person name="Han L."/>
        </authorList>
    </citation>
    <scope>NUCLEOTIDE SEQUENCE [LARGE SCALE GENOMIC DNA]</scope>
    <source>
        <strain evidence="12 13">NEAU-GS84</strain>
    </source>
</reference>
<evidence type="ECO:0000256" key="8">
    <source>
        <dbReference type="ARBA" id="ARBA00023012"/>
    </source>
</evidence>
<dbReference type="Proteomes" id="UP000479526">
    <property type="component" value="Unassembled WGS sequence"/>
</dbReference>
<dbReference type="SUPFAM" id="SSF55874">
    <property type="entry name" value="ATPase domain of HSP90 chaperone/DNA topoisomerase II/histidine kinase"/>
    <property type="match status" value="1"/>
</dbReference>
<keyword evidence="9" id="KW-0472">Membrane</keyword>
<dbReference type="CDD" id="cd16917">
    <property type="entry name" value="HATPase_UhpB-NarQ-NarX-like"/>
    <property type="match status" value="1"/>
</dbReference>
<feature type="transmembrane region" description="Helical" evidence="9">
    <location>
        <begin position="93"/>
        <end position="111"/>
    </location>
</feature>
<feature type="transmembrane region" description="Helical" evidence="9">
    <location>
        <begin position="59"/>
        <end position="81"/>
    </location>
</feature>
<dbReference type="InterPro" id="IPR003594">
    <property type="entry name" value="HATPase_dom"/>
</dbReference>
<dbReference type="Pfam" id="PF07730">
    <property type="entry name" value="HisKA_3"/>
    <property type="match status" value="1"/>
</dbReference>
<keyword evidence="4" id="KW-0808">Transferase</keyword>
<evidence type="ECO:0000259" key="11">
    <source>
        <dbReference type="Pfam" id="PF07730"/>
    </source>
</evidence>
<gene>
    <name evidence="12" type="ORF">GT755_00525</name>
</gene>
<keyword evidence="13" id="KW-1185">Reference proteome</keyword>
<feature type="transmembrane region" description="Helical" evidence="9">
    <location>
        <begin position="34"/>
        <end position="52"/>
    </location>
</feature>
<feature type="transmembrane region" description="Helical" evidence="9">
    <location>
        <begin position="118"/>
        <end position="141"/>
    </location>
</feature>
<feature type="domain" description="Histidine kinase/HSP90-like ATPase" evidence="10">
    <location>
        <begin position="299"/>
        <end position="380"/>
    </location>
</feature>
<proteinExistence type="predicted"/>
<evidence type="ECO:0000256" key="3">
    <source>
        <dbReference type="ARBA" id="ARBA00022553"/>
    </source>
</evidence>
<dbReference type="Pfam" id="PF02518">
    <property type="entry name" value="HATPase_c"/>
    <property type="match status" value="1"/>
</dbReference>
<dbReference type="EC" id="2.7.13.3" evidence="2"/>
<dbReference type="PANTHER" id="PTHR24421">
    <property type="entry name" value="NITRATE/NITRITE SENSOR PROTEIN NARX-RELATED"/>
    <property type="match status" value="1"/>
</dbReference>
<dbReference type="InterPro" id="IPR050482">
    <property type="entry name" value="Sensor_HK_TwoCompSys"/>
</dbReference>
<dbReference type="GO" id="GO:0046983">
    <property type="term" value="F:protein dimerization activity"/>
    <property type="evidence" value="ECO:0007669"/>
    <property type="project" value="InterPro"/>
</dbReference>
<keyword evidence="5" id="KW-0547">Nucleotide-binding</keyword>
<sequence length="394" mass="41778">MLRLRDLPLWLVLCVPVVFAPVNPYDWRPLSGNTLVVSVAGGCLVLAGAVALARARPLVALVVVLLLGPWASSEALATVQLWPMNHSAKIGPLNGFTPAVVTLSFLAGLRMERARPAVVLYGVIVVVGGVCAAVSTLGPAPSLEPNVWVSGLSGVLICSLLPWTAGRSVRHRRQGRLRERRMVEEQARLRERARIAQDVHDSLGHELALIALRAGAMEMASDLPARHREAAAGLREAAGDATERLRRVIGMLRTEDEPATLLPHARAGGIADLVARARASGMTVTLEGDPAGADPLGAAYRVVQEGLTNAAKHAPGAPVVVRLTRREGRMTVTVRNDLEPGAEAVRPMTRPMTRAGTGLVGLSERVRLAGGTFAARAEEGRFEISAGLPDEARA</sequence>
<keyword evidence="3" id="KW-0597">Phosphoprotein</keyword>
<dbReference type="GO" id="GO:0005524">
    <property type="term" value="F:ATP binding"/>
    <property type="evidence" value="ECO:0007669"/>
    <property type="project" value="UniProtKB-KW"/>
</dbReference>
<dbReference type="Gene3D" id="1.20.5.1930">
    <property type="match status" value="1"/>
</dbReference>
<protein>
    <recommendedName>
        <fullName evidence="2">histidine kinase</fullName>
        <ecNumber evidence="2">2.7.13.3</ecNumber>
    </recommendedName>
</protein>
<name>A0A7C9JB17_9ACTN</name>
<dbReference type="PANTHER" id="PTHR24421:SF10">
    <property type="entry name" value="NITRATE_NITRITE SENSOR PROTEIN NARQ"/>
    <property type="match status" value="1"/>
</dbReference>
<feature type="domain" description="Signal transduction histidine kinase subgroup 3 dimerisation and phosphoacceptor" evidence="11">
    <location>
        <begin position="191"/>
        <end position="256"/>
    </location>
</feature>
<dbReference type="RefSeq" id="WP_161477704.1">
    <property type="nucleotide sequence ID" value="NZ_WXEW01000001.1"/>
</dbReference>
<comment type="catalytic activity">
    <reaction evidence="1">
        <text>ATP + protein L-histidine = ADP + protein N-phospho-L-histidine.</text>
        <dbReference type="EC" id="2.7.13.3"/>
    </reaction>
</comment>
<evidence type="ECO:0000256" key="4">
    <source>
        <dbReference type="ARBA" id="ARBA00022679"/>
    </source>
</evidence>
<dbReference type="AlphaFoldDB" id="A0A7C9JB17"/>
<keyword evidence="9" id="KW-0812">Transmembrane</keyword>
<evidence type="ECO:0000256" key="5">
    <source>
        <dbReference type="ARBA" id="ARBA00022741"/>
    </source>
</evidence>
<comment type="caution">
    <text evidence="12">The sequence shown here is derived from an EMBL/GenBank/DDBJ whole genome shotgun (WGS) entry which is preliminary data.</text>
</comment>
<dbReference type="InterPro" id="IPR036890">
    <property type="entry name" value="HATPase_C_sf"/>
</dbReference>